<proteinExistence type="predicted"/>
<dbReference type="OrthoDB" id="2274050at2759"/>
<comment type="caution">
    <text evidence="2">The sequence shown here is derived from an EMBL/GenBank/DDBJ whole genome shotgun (WGS) entry which is preliminary data.</text>
</comment>
<feature type="compositionally biased region" description="Basic residues" evidence="1">
    <location>
        <begin position="121"/>
        <end position="145"/>
    </location>
</feature>
<dbReference type="VEuPathDB" id="FungiDB:LCOR_00274.1"/>
<feature type="region of interest" description="Disordered" evidence="1">
    <location>
        <begin position="86"/>
        <end position="164"/>
    </location>
</feature>
<evidence type="ECO:0000313" key="3">
    <source>
        <dbReference type="Proteomes" id="UP000027586"/>
    </source>
</evidence>
<name>A0A068RFL7_9FUNG</name>
<evidence type="ECO:0000313" key="2">
    <source>
        <dbReference type="EMBL" id="CDH48495.1"/>
    </source>
</evidence>
<gene>
    <name evidence="2" type="ORF">LCOR_00274.1</name>
</gene>
<feature type="region of interest" description="Disordered" evidence="1">
    <location>
        <begin position="1"/>
        <end position="29"/>
    </location>
</feature>
<feature type="compositionally biased region" description="Polar residues" evidence="1">
    <location>
        <begin position="1"/>
        <end position="17"/>
    </location>
</feature>
<evidence type="ECO:0000256" key="1">
    <source>
        <dbReference type="SAM" id="MobiDB-lite"/>
    </source>
</evidence>
<dbReference type="EMBL" id="CBTN010000001">
    <property type="protein sequence ID" value="CDH48495.1"/>
    <property type="molecule type" value="Genomic_DNA"/>
</dbReference>
<reference evidence="2" key="1">
    <citation type="submission" date="2013-08" db="EMBL/GenBank/DDBJ databases">
        <title>Gene expansion shapes genome architecture in the human pathogen Lichtheimia corymbifera: an evolutionary genomics analysis in the ancient terrestrial Mucorales (Mucoromycotina).</title>
        <authorList>
            <person name="Schwartze V.U."/>
            <person name="Winter S."/>
            <person name="Shelest E."/>
            <person name="Marcet-Houben M."/>
            <person name="Horn F."/>
            <person name="Wehner S."/>
            <person name="Hoffmann K."/>
            <person name="Riege K."/>
            <person name="Sammeth M."/>
            <person name="Nowrousian M."/>
            <person name="Valiante V."/>
            <person name="Linde J."/>
            <person name="Jacobsen I.D."/>
            <person name="Marz M."/>
            <person name="Brakhage A.A."/>
            <person name="Gabaldon T."/>
            <person name="Bocker S."/>
            <person name="Voigt K."/>
        </authorList>
    </citation>
    <scope>NUCLEOTIDE SEQUENCE [LARGE SCALE GENOMIC DNA]</scope>
    <source>
        <strain evidence="2">FSU 9682</strain>
    </source>
</reference>
<organism evidence="2 3">
    <name type="scientific">Lichtheimia corymbifera JMRC:FSU:9682</name>
    <dbReference type="NCBI Taxonomy" id="1263082"/>
    <lineage>
        <taxon>Eukaryota</taxon>
        <taxon>Fungi</taxon>
        <taxon>Fungi incertae sedis</taxon>
        <taxon>Mucoromycota</taxon>
        <taxon>Mucoromycotina</taxon>
        <taxon>Mucoromycetes</taxon>
        <taxon>Mucorales</taxon>
        <taxon>Lichtheimiaceae</taxon>
        <taxon>Lichtheimia</taxon>
    </lineage>
</organism>
<sequence length="164" mass="18832">MRQRSSTFLNGDRQSSCSEHDQQTTTSRRRVSFDLSHNVVHILPTLEECRKEASRRGHEQWERKQLSQEMLNDMIIAEIQQECTRSIADETSSEEEVQHQSLKSCLKRPPPPSSTQASSSPHHHSHKKNKKKSKRSTKRTSKHHGCNTEARGQSFLPSPNMAMC</sequence>
<accession>A0A068RFL7</accession>
<dbReference type="Proteomes" id="UP000027586">
    <property type="component" value="Unassembled WGS sequence"/>
</dbReference>
<protein>
    <submittedName>
        <fullName evidence="2">Uncharacterized protein</fullName>
    </submittedName>
</protein>
<keyword evidence="3" id="KW-1185">Reference proteome</keyword>
<dbReference type="AlphaFoldDB" id="A0A068RFL7"/>